<sequence>MQYYINKSIIYGTILYQVGHMIRV</sequence>
<organism evidence="1">
    <name type="scientific">Anguilla anguilla</name>
    <name type="common">European freshwater eel</name>
    <name type="synonym">Muraena anguilla</name>
    <dbReference type="NCBI Taxonomy" id="7936"/>
    <lineage>
        <taxon>Eukaryota</taxon>
        <taxon>Metazoa</taxon>
        <taxon>Chordata</taxon>
        <taxon>Craniata</taxon>
        <taxon>Vertebrata</taxon>
        <taxon>Euteleostomi</taxon>
        <taxon>Actinopterygii</taxon>
        <taxon>Neopterygii</taxon>
        <taxon>Teleostei</taxon>
        <taxon>Anguilliformes</taxon>
        <taxon>Anguillidae</taxon>
        <taxon>Anguilla</taxon>
    </lineage>
</organism>
<accession>A0A0E9QXV4</accession>
<proteinExistence type="predicted"/>
<dbReference type="EMBL" id="GBXM01087285">
    <property type="protein sequence ID" value="JAH21292.1"/>
    <property type="molecule type" value="Transcribed_RNA"/>
</dbReference>
<reference evidence="1" key="1">
    <citation type="submission" date="2014-11" db="EMBL/GenBank/DDBJ databases">
        <authorList>
            <person name="Amaro Gonzalez C."/>
        </authorList>
    </citation>
    <scope>NUCLEOTIDE SEQUENCE</scope>
</reference>
<dbReference type="AlphaFoldDB" id="A0A0E9QXV4"/>
<reference evidence="1" key="2">
    <citation type="journal article" date="2015" name="Fish Shellfish Immunol.">
        <title>Early steps in the European eel (Anguilla anguilla)-Vibrio vulnificus interaction in the gills: Role of the RtxA13 toxin.</title>
        <authorList>
            <person name="Callol A."/>
            <person name="Pajuelo D."/>
            <person name="Ebbesson L."/>
            <person name="Teles M."/>
            <person name="MacKenzie S."/>
            <person name="Amaro C."/>
        </authorList>
    </citation>
    <scope>NUCLEOTIDE SEQUENCE</scope>
</reference>
<protein>
    <submittedName>
        <fullName evidence="1">Uncharacterized protein</fullName>
    </submittedName>
</protein>
<name>A0A0E9QXV4_ANGAN</name>
<evidence type="ECO:0000313" key="1">
    <source>
        <dbReference type="EMBL" id="JAH21292.1"/>
    </source>
</evidence>